<evidence type="ECO:0000313" key="3">
    <source>
        <dbReference type="EMBL" id="KTA97807.1"/>
    </source>
</evidence>
<dbReference type="EMBL" id="LLZZ01000156">
    <property type="protein sequence ID" value="KTA97807.1"/>
    <property type="molecule type" value="Genomic_DNA"/>
</dbReference>
<name>A0A0W0D3A3_CANGB</name>
<keyword evidence="2" id="KW-0472">Membrane</keyword>
<sequence>MSKEIPEPKRGLLHTLVFIFIIQAVPSAIISGGIEFAVAYGMYHGVKEKITLWRFPHTMSGDCALTVFIQVCVTWVAEELFIGWDDYLGTCGHIPWPWKIPQNKWVRLFFEVDRGMRRMYAEWLDWSQEAAVVLDDEKNGPPGTVTPQHTSQMVAHPIQQEPNDESTANDSENPDEHRNKEDRMSFEDTSSKDHLNPQTGFKPLTFKEYLLKQFIHYDNHGFMWNFIEWAIQKVIRGLILSAIIWFFVWPVTMGILAGIGTKIGSHEYYFNHYPFPQVMKMIYGVVIGLISTPATIIVIMLRNDWHEADYQERELRKDLENEADTSKSDEE</sequence>
<feature type="region of interest" description="Disordered" evidence="1">
    <location>
        <begin position="158"/>
        <end position="199"/>
    </location>
</feature>
<evidence type="ECO:0000256" key="1">
    <source>
        <dbReference type="SAM" id="MobiDB-lite"/>
    </source>
</evidence>
<dbReference type="VEuPathDB" id="FungiDB:B1J91_E03740g"/>
<feature type="transmembrane region" description="Helical" evidence="2">
    <location>
        <begin position="238"/>
        <end position="261"/>
    </location>
</feature>
<evidence type="ECO:0000256" key="2">
    <source>
        <dbReference type="SAM" id="Phobius"/>
    </source>
</evidence>
<dbReference type="VEuPathDB" id="FungiDB:CAGL0E03740g"/>
<dbReference type="PANTHER" id="PTHR28297">
    <property type="entry name" value="FUNGAL PROTEIN"/>
    <property type="match status" value="1"/>
</dbReference>
<dbReference type="AlphaFoldDB" id="A0A0W0D3A3"/>
<keyword evidence="2" id="KW-0812">Transmembrane</keyword>
<comment type="caution">
    <text evidence="3">The sequence shown here is derived from an EMBL/GenBank/DDBJ whole genome shotgun (WGS) entry which is preliminary data.</text>
</comment>
<accession>A0A0W0D3A3</accession>
<reference evidence="3 4" key="1">
    <citation type="submission" date="2015-10" db="EMBL/GenBank/DDBJ databases">
        <title>Draft genomes sequences of Candida glabrata isolates 1A, 1B, 2A, 2B, 3A and 3B.</title>
        <authorList>
            <person name="Haavelsrud O.E."/>
            <person name="Gaustad P."/>
        </authorList>
    </citation>
    <scope>NUCLEOTIDE SEQUENCE [LARGE SCALE GENOMIC DNA]</scope>
    <source>
        <strain evidence="3">910700640</strain>
    </source>
</reference>
<dbReference type="VEuPathDB" id="FungiDB:GW608_E03443"/>
<proteinExistence type="predicted"/>
<dbReference type="OrthoDB" id="15595at2759"/>
<dbReference type="Proteomes" id="UP000054886">
    <property type="component" value="Unassembled WGS sequence"/>
</dbReference>
<gene>
    <name evidence="3" type="ORF">AO440_000976</name>
</gene>
<dbReference type="PANTHER" id="PTHR28297:SF1">
    <property type="entry name" value="FUNGAL PROTEIN"/>
    <property type="match status" value="1"/>
</dbReference>
<dbReference type="InterPro" id="IPR018852">
    <property type="entry name" value="DUF2456"/>
</dbReference>
<keyword evidence="2" id="KW-1133">Transmembrane helix</keyword>
<dbReference type="Pfam" id="PF10445">
    <property type="entry name" value="DUF2456"/>
    <property type="match status" value="1"/>
</dbReference>
<dbReference type="VEuPathDB" id="FungiDB:GVI51_E03465"/>
<protein>
    <submittedName>
        <fullName evidence="3">Uncharacterized protein</fullName>
    </submittedName>
</protein>
<evidence type="ECO:0000313" key="4">
    <source>
        <dbReference type="Proteomes" id="UP000054886"/>
    </source>
</evidence>
<feature type="transmembrane region" description="Helical" evidence="2">
    <location>
        <begin position="12"/>
        <end position="40"/>
    </location>
</feature>
<feature type="compositionally biased region" description="Basic and acidic residues" evidence="1">
    <location>
        <begin position="174"/>
        <end position="195"/>
    </location>
</feature>
<feature type="transmembrane region" description="Helical" evidence="2">
    <location>
        <begin position="281"/>
        <end position="301"/>
    </location>
</feature>
<dbReference type="VEuPathDB" id="FungiDB:GWK60_E03443"/>
<organism evidence="3 4">
    <name type="scientific">Candida glabrata</name>
    <name type="common">Yeast</name>
    <name type="synonym">Torulopsis glabrata</name>
    <dbReference type="NCBI Taxonomy" id="5478"/>
    <lineage>
        <taxon>Eukaryota</taxon>
        <taxon>Fungi</taxon>
        <taxon>Dikarya</taxon>
        <taxon>Ascomycota</taxon>
        <taxon>Saccharomycotina</taxon>
        <taxon>Saccharomycetes</taxon>
        <taxon>Saccharomycetales</taxon>
        <taxon>Saccharomycetaceae</taxon>
        <taxon>Nakaseomyces</taxon>
    </lineage>
</organism>